<dbReference type="PANTHER" id="PTHR43586">
    <property type="entry name" value="CYSTEINE DESULFURASE"/>
    <property type="match status" value="1"/>
</dbReference>
<evidence type="ECO:0000259" key="6">
    <source>
        <dbReference type="Pfam" id="PF00266"/>
    </source>
</evidence>
<evidence type="ECO:0000313" key="8">
    <source>
        <dbReference type="Proteomes" id="UP001165080"/>
    </source>
</evidence>
<dbReference type="InterPro" id="IPR015422">
    <property type="entry name" value="PyrdxlP-dep_Trfase_small"/>
</dbReference>
<dbReference type="InterPro" id="IPR000192">
    <property type="entry name" value="Aminotrans_V_dom"/>
</dbReference>
<dbReference type="CDD" id="cd06453">
    <property type="entry name" value="SufS_like"/>
    <property type="match status" value="1"/>
</dbReference>
<evidence type="ECO:0000256" key="3">
    <source>
        <dbReference type="ARBA" id="ARBA00022679"/>
    </source>
</evidence>
<dbReference type="Proteomes" id="UP001165080">
    <property type="component" value="Unassembled WGS sequence"/>
</dbReference>
<dbReference type="NCBIfam" id="TIGR01979">
    <property type="entry name" value="sufS"/>
    <property type="match status" value="1"/>
</dbReference>
<dbReference type="GO" id="GO:0006534">
    <property type="term" value="P:cysteine metabolic process"/>
    <property type="evidence" value="ECO:0007669"/>
    <property type="project" value="InterPro"/>
</dbReference>
<dbReference type="EC" id="2.8.1.7" evidence="2"/>
<dbReference type="PANTHER" id="PTHR43586:SF8">
    <property type="entry name" value="CYSTEINE DESULFURASE 1, CHLOROPLASTIC"/>
    <property type="match status" value="1"/>
</dbReference>
<keyword evidence="3" id="KW-0808">Transferase</keyword>
<accession>A0A9W6BWJ6</accession>
<name>A0A9W6BWJ6_9CHLO</name>
<evidence type="ECO:0000313" key="7">
    <source>
        <dbReference type="EMBL" id="GLC59403.1"/>
    </source>
</evidence>
<keyword evidence="8" id="KW-1185">Reference proteome</keyword>
<evidence type="ECO:0000256" key="1">
    <source>
        <dbReference type="ARBA" id="ARBA00001933"/>
    </source>
</evidence>
<comment type="cofactor">
    <cofactor evidence="1">
        <name>pyridoxal 5'-phosphate</name>
        <dbReference type="ChEBI" id="CHEBI:597326"/>
    </cofactor>
</comment>
<dbReference type="OrthoDB" id="420046at2759"/>
<organism evidence="7 8">
    <name type="scientific">Pleodorina starrii</name>
    <dbReference type="NCBI Taxonomy" id="330485"/>
    <lineage>
        <taxon>Eukaryota</taxon>
        <taxon>Viridiplantae</taxon>
        <taxon>Chlorophyta</taxon>
        <taxon>core chlorophytes</taxon>
        <taxon>Chlorophyceae</taxon>
        <taxon>CS clade</taxon>
        <taxon>Chlamydomonadales</taxon>
        <taxon>Volvocaceae</taxon>
        <taxon>Pleodorina</taxon>
    </lineage>
</organism>
<dbReference type="Pfam" id="PF00266">
    <property type="entry name" value="Aminotran_5"/>
    <property type="match status" value="1"/>
</dbReference>
<evidence type="ECO:0000256" key="4">
    <source>
        <dbReference type="ARBA" id="ARBA00022898"/>
    </source>
</evidence>
<dbReference type="InterPro" id="IPR010970">
    <property type="entry name" value="Cys_dSase_SufS"/>
</dbReference>
<protein>
    <recommendedName>
        <fullName evidence="2">cysteine desulfurase</fullName>
        <ecNumber evidence="2">2.8.1.7</ecNumber>
    </recommendedName>
</protein>
<dbReference type="Gene3D" id="3.90.1150.10">
    <property type="entry name" value="Aspartate Aminotransferase, domain 1"/>
    <property type="match status" value="1"/>
</dbReference>
<dbReference type="AlphaFoldDB" id="A0A9W6BWJ6"/>
<dbReference type="Gene3D" id="3.40.640.10">
    <property type="entry name" value="Type I PLP-dependent aspartate aminotransferase-like (Major domain)"/>
    <property type="match status" value="1"/>
</dbReference>
<dbReference type="InterPro" id="IPR015421">
    <property type="entry name" value="PyrdxlP-dep_Trfase_major"/>
</dbReference>
<dbReference type="GO" id="GO:0031071">
    <property type="term" value="F:cysteine desulfurase activity"/>
    <property type="evidence" value="ECO:0007669"/>
    <property type="project" value="UniProtKB-EC"/>
</dbReference>
<dbReference type="InterPro" id="IPR015424">
    <property type="entry name" value="PyrdxlP-dep_Trfase"/>
</dbReference>
<dbReference type="EMBL" id="BRXU01000027">
    <property type="protein sequence ID" value="GLC59403.1"/>
    <property type="molecule type" value="Genomic_DNA"/>
</dbReference>
<sequence length="478" mass="51366">MRSLSQTQSLPASTSGRHVSFAPVIGMRRSLINRSWRAMKRAAVADVDTASPAPAPSQVALGAPLRSEFPILDQEVNGRPLVYLDNAATSQKPRVVLDALSRCYTEYNANVHRGVHALSARATNEYEEARAKVATFINAPSSREVVIVRNATEAINLVANTWGSANIKQGDEIILSVAEHHANLVPWQLLAARTGAVLRHVRLTPDKTQLDMDHFRSLLSPRTRLVSLVHVSNVLGCVLDAAYVAEQARAVGAKLLLDCCQSVPHMPVDVTSLGADWIVASSHKFCGPSGVGFLWGRYELLESMEPWMGGGEMIADVYLDASTYAPPPMRFEAGTPAIAEAIGMGAAAEWLRGLGMDRVHAYEEEIGTYLYERLAAVSPRVSVYGPRPGSCPRGRASLAAFNVAGLHATDVSTLLDMAGVAVRSGHHCAQPLHRELGVPASARASAYIYNTAGEVDVFVEALADTIKFFDDVHSGSAA</sequence>
<dbReference type="SUPFAM" id="SSF53383">
    <property type="entry name" value="PLP-dependent transferases"/>
    <property type="match status" value="1"/>
</dbReference>
<feature type="domain" description="Aminotransferase class V" evidence="6">
    <location>
        <begin position="82"/>
        <end position="458"/>
    </location>
</feature>
<keyword evidence="4" id="KW-0663">Pyridoxal phosphate</keyword>
<gene>
    <name evidence="7" type="primary">PLEST008220</name>
    <name evidence="7" type="ORF">PLESTB_001482400</name>
</gene>
<evidence type="ECO:0000256" key="5">
    <source>
        <dbReference type="ARBA" id="ARBA00050776"/>
    </source>
</evidence>
<reference evidence="7 8" key="1">
    <citation type="journal article" date="2023" name="Commun. Biol.">
        <title>Reorganization of the ancestral sex-determining regions during the evolution of trioecy in Pleodorina starrii.</title>
        <authorList>
            <person name="Takahashi K."/>
            <person name="Suzuki S."/>
            <person name="Kawai-Toyooka H."/>
            <person name="Yamamoto K."/>
            <person name="Hamaji T."/>
            <person name="Ootsuki R."/>
            <person name="Yamaguchi H."/>
            <person name="Kawachi M."/>
            <person name="Higashiyama T."/>
            <person name="Nozaki H."/>
        </authorList>
    </citation>
    <scope>NUCLEOTIDE SEQUENCE [LARGE SCALE GENOMIC DNA]</scope>
    <source>
        <strain evidence="7 8">NIES-4479</strain>
    </source>
</reference>
<comment type="catalytic activity">
    <reaction evidence="5">
        <text>(sulfur carrier)-H + L-cysteine = (sulfur carrier)-SH + L-alanine</text>
        <dbReference type="Rhea" id="RHEA:43892"/>
        <dbReference type="Rhea" id="RHEA-COMP:14737"/>
        <dbReference type="Rhea" id="RHEA-COMP:14739"/>
        <dbReference type="ChEBI" id="CHEBI:29917"/>
        <dbReference type="ChEBI" id="CHEBI:35235"/>
        <dbReference type="ChEBI" id="CHEBI:57972"/>
        <dbReference type="ChEBI" id="CHEBI:64428"/>
        <dbReference type="EC" id="2.8.1.7"/>
    </reaction>
</comment>
<proteinExistence type="predicted"/>
<evidence type="ECO:0000256" key="2">
    <source>
        <dbReference type="ARBA" id="ARBA00012239"/>
    </source>
</evidence>
<comment type="caution">
    <text evidence="7">The sequence shown here is derived from an EMBL/GenBank/DDBJ whole genome shotgun (WGS) entry which is preliminary data.</text>
</comment>
<dbReference type="GO" id="GO:0030170">
    <property type="term" value="F:pyridoxal phosphate binding"/>
    <property type="evidence" value="ECO:0007669"/>
    <property type="project" value="InterPro"/>
</dbReference>